<dbReference type="EMBL" id="CM031809">
    <property type="protein sequence ID" value="KAG6666672.1"/>
    <property type="molecule type" value="Genomic_DNA"/>
</dbReference>
<comment type="caution">
    <text evidence="18">The sequence shown here is derived from an EMBL/GenBank/DDBJ whole genome shotgun (WGS) entry which is preliminary data.</text>
</comment>
<comment type="catalytic activity">
    <reaction evidence="1">
        <text>S-ubiquitinyl-[E2 ubiquitin-conjugating enzyme]-L-cysteine + [acceptor protein]-L-lysine = [E2 ubiquitin-conjugating enzyme]-L-cysteine + N(6)-ubiquitinyl-[acceptor protein]-L-lysine.</text>
        <dbReference type="EC" id="2.3.2.27"/>
    </reaction>
</comment>
<feature type="chain" id="PRO_5036275543" description="RING-type E3 ubiquitin transferase" evidence="16">
    <location>
        <begin position="30"/>
        <end position="354"/>
    </location>
</feature>
<keyword evidence="10" id="KW-0862">Zinc</keyword>
<keyword evidence="5" id="KW-0808">Transferase</keyword>
<dbReference type="PANTHER" id="PTHR14155:SF576">
    <property type="entry name" value="E3 UBIQUITIN-PROTEIN LIGASE ATL6-LIKE"/>
    <property type="match status" value="1"/>
</dbReference>
<dbReference type="GO" id="GO:0061630">
    <property type="term" value="F:ubiquitin protein ligase activity"/>
    <property type="evidence" value="ECO:0007669"/>
    <property type="project" value="UniProtKB-EC"/>
</dbReference>
<evidence type="ECO:0000313" key="19">
    <source>
        <dbReference type="Proteomes" id="UP000811609"/>
    </source>
</evidence>
<evidence type="ECO:0000256" key="15">
    <source>
        <dbReference type="SAM" id="Phobius"/>
    </source>
</evidence>
<keyword evidence="19" id="KW-1185">Reference proteome</keyword>
<dbReference type="InterPro" id="IPR001841">
    <property type="entry name" value="Znf_RING"/>
</dbReference>
<evidence type="ECO:0000256" key="10">
    <source>
        <dbReference type="ARBA" id="ARBA00022833"/>
    </source>
</evidence>
<feature type="transmembrane region" description="Helical" evidence="15">
    <location>
        <begin position="51"/>
        <end position="72"/>
    </location>
</feature>
<dbReference type="FunFam" id="3.30.40.10:FF:000187">
    <property type="entry name" value="E3 ubiquitin-protein ligase ATL6"/>
    <property type="match status" value="1"/>
</dbReference>
<dbReference type="PANTHER" id="PTHR14155">
    <property type="entry name" value="RING FINGER DOMAIN-CONTAINING"/>
    <property type="match status" value="1"/>
</dbReference>
<evidence type="ECO:0000256" key="5">
    <source>
        <dbReference type="ARBA" id="ARBA00022679"/>
    </source>
</evidence>
<protein>
    <recommendedName>
        <fullName evidence="4">RING-type E3 ubiquitin transferase</fullName>
        <ecNumber evidence="4">2.3.2.27</ecNumber>
    </recommendedName>
</protein>
<evidence type="ECO:0000256" key="13">
    <source>
        <dbReference type="ARBA" id="ARBA00024209"/>
    </source>
</evidence>
<feature type="domain" description="RING-type" evidence="17">
    <location>
        <begin position="128"/>
        <end position="170"/>
    </location>
</feature>
<sequence>MRVWINLYRPVVPPLVLLFLSPVYLLADAQSGSTESMYSPYGPDANFNQSMAVVVVFLMVAFFLMAFFSIYIRECLESNAAAPHNNGLVITTSQPSHHGLDRAVIETFPIFVYSKVKDLKIGKGALECAVCLSEFEDDEMLRLLPRCYHVFHPDCIDAWLASHVTCPVCRAKLEFACEAPQSSTDSTDCSNQDDNPSAEVVPVEMRNEQVSIDINDDNSTVEIANCPSRTRISGKFPRSHSTGHSLVQPGENTERYTLRLPEEMRKQMILVSGNLRRSSSYDVVLGSIGSSRGKNGSVDRQVGASDRWVVSVTPPFVSRGGSVKSPKLGGEGNVTSTGKTFLTSVKDAVRSSLA</sequence>
<evidence type="ECO:0000256" key="1">
    <source>
        <dbReference type="ARBA" id="ARBA00000900"/>
    </source>
</evidence>
<evidence type="ECO:0000256" key="14">
    <source>
        <dbReference type="PROSITE-ProRule" id="PRU00175"/>
    </source>
</evidence>
<evidence type="ECO:0000256" key="3">
    <source>
        <dbReference type="ARBA" id="ARBA00004906"/>
    </source>
</evidence>
<dbReference type="AlphaFoldDB" id="A0A8T1RJX9"/>
<dbReference type="InterPro" id="IPR053238">
    <property type="entry name" value="RING-H2_zinc_finger"/>
</dbReference>
<keyword evidence="8 14" id="KW-0863">Zinc-finger</keyword>
<evidence type="ECO:0000256" key="16">
    <source>
        <dbReference type="SAM" id="SignalP"/>
    </source>
</evidence>
<dbReference type="EMBL" id="CM031809">
    <property type="protein sequence ID" value="KAG6666673.1"/>
    <property type="molecule type" value="Genomic_DNA"/>
</dbReference>
<evidence type="ECO:0000256" key="2">
    <source>
        <dbReference type="ARBA" id="ARBA00004167"/>
    </source>
</evidence>
<gene>
    <name evidence="18" type="ORF">CIPAW_01G048500</name>
</gene>
<dbReference type="Pfam" id="PF13639">
    <property type="entry name" value="zf-RING_2"/>
    <property type="match status" value="1"/>
</dbReference>
<comment type="subcellular location">
    <subcellularLocation>
        <location evidence="2">Membrane</location>
        <topology evidence="2">Single-pass membrane protein</topology>
    </subcellularLocation>
</comment>
<dbReference type="SMART" id="SM00184">
    <property type="entry name" value="RING"/>
    <property type="match status" value="1"/>
</dbReference>
<accession>A0A8T1RJX9</accession>
<organism evidence="18 19">
    <name type="scientific">Carya illinoinensis</name>
    <name type="common">Pecan</name>
    <dbReference type="NCBI Taxonomy" id="32201"/>
    <lineage>
        <taxon>Eukaryota</taxon>
        <taxon>Viridiplantae</taxon>
        <taxon>Streptophyta</taxon>
        <taxon>Embryophyta</taxon>
        <taxon>Tracheophyta</taxon>
        <taxon>Spermatophyta</taxon>
        <taxon>Magnoliopsida</taxon>
        <taxon>eudicotyledons</taxon>
        <taxon>Gunneridae</taxon>
        <taxon>Pentapetalae</taxon>
        <taxon>rosids</taxon>
        <taxon>fabids</taxon>
        <taxon>Fagales</taxon>
        <taxon>Juglandaceae</taxon>
        <taxon>Carya</taxon>
    </lineage>
</organism>
<comment type="pathway">
    <text evidence="3">Protein modification; protein ubiquitination.</text>
</comment>
<feature type="signal peptide" evidence="16">
    <location>
        <begin position="1"/>
        <end position="29"/>
    </location>
</feature>
<keyword evidence="9" id="KW-0833">Ubl conjugation pathway</keyword>
<dbReference type="CDD" id="cd16461">
    <property type="entry name" value="RING-H2_EL5-like"/>
    <property type="match status" value="1"/>
</dbReference>
<evidence type="ECO:0000256" key="11">
    <source>
        <dbReference type="ARBA" id="ARBA00022989"/>
    </source>
</evidence>
<reference evidence="18" key="1">
    <citation type="submission" date="2020-12" db="EMBL/GenBank/DDBJ databases">
        <title>WGS assembly of Carya illinoinensis cv. Pawnee.</title>
        <authorList>
            <person name="Platts A."/>
            <person name="Shu S."/>
            <person name="Wright S."/>
            <person name="Barry K."/>
            <person name="Edger P."/>
            <person name="Pires J.C."/>
            <person name="Schmutz J."/>
        </authorList>
    </citation>
    <scope>NUCLEOTIDE SEQUENCE</scope>
    <source>
        <tissue evidence="18">Leaf</tissue>
    </source>
</reference>
<keyword evidence="7" id="KW-0479">Metal-binding</keyword>
<comment type="similarity">
    <text evidence="13">Belongs to the RING-type zinc finger family. ATL subfamily.</text>
</comment>
<keyword evidence="11 15" id="KW-1133">Transmembrane helix</keyword>
<keyword evidence="6 15" id="KW-0812">Transmembrane</keyword>
<evidence type="ECO:0000256" key="6">
    <source>
        <dbReference type="ARBA" id="ARBA00022692"/>
    </source>
</evidence>
<dbReference type="PROSITE" id="PS50089">
    <property type="entry name" value="ZF_RING_2"/>
    <property type="match status" value="1"/>
</dbReference>
<evidence type="ECO:0000256" key="9">
    <source>
        <dbReference type="ARBA" id="ARBA00022786"/>
    </source>
</evidence>
<dbReference type="GO" id="GO:0008270">
    <property type="term" value="F:zinc ion binding"/>
    <property type="evidence" value="ECO:0007669"/>
    <property type="project" value="UniProtKB-KW"/>
</dbReference>
<evidence type="ECO:0000259" key="17">
    <source>
        <dbReference type="PROSITE" id="PS50089"/>
    </source>
</evidence>
<keyword evidence="12 15" id="KW-0472">Membrane</keyword>
<evidence type="ECO:0000313" key="18">
    <source>
        <dbReference type="EMBL" id="KAG6666673.1"/>
    </source>
</evidence>
<dbReference type="EC" id="2.3.2.27" evidence="4"/>
<evidence type="ECO:0000256" key="12">
    <source>
        <dbReference type="ARBA" id="ARBA00023136"/>
    </source>
</evidence>
<evidence type="ECO:0000256" key="7">
    <source>
        <dbReference type="ARBA" id="ARBA00022723"/>
    </source>
</evidence>
<proteinExistence type="inferred from homology"/>
<evidence type="ECO:0000256" key="8">
    <source>
        <dbReference type="ARBA" id="ARBA00022771"/>
    </source>
</evidence>
<name>A0A8T1RJX9_CARIL</name>
<dbReference type="GO" id="GO:0016020">
    <property type="term" value="C:membrane"/>
    <property type="evidence" value="ECO:0007669"/>
    <property type="project" value="UniProtKB-SubCell"/>
</dbReference>
<evidence type="ECO:0000256" key="4">
    <source>
        <dbReference type="ARBA" id="ARBA00012483"/>
    </source>
</evidence>
<keyword evidence="16" id="KW-0732">Signal</keyword>
<dbReference type="Proteomes" id="UP000811609">
    <property type="component" value="Chromosome 1"/>
</dbReference>